<organism evidence="1 2">
    <name type="scientific">Exidia glandulosa HHB12029</name>
    <dbReference type="NCBI Taxonomy" id="1314781"/>
    <lineage>
        <taxon>Eukaryota</taxon>
        <taxon>Fungi</taxon>
        <taxon>Dikarya</taxon>
        <taxon>Basidiomycota</taxon>
        <taxon>Agaricomycotina</taxon>
        <taxon>Agaricomycetes</taxon>
        <taxon>Auriculariales</taxon>
        <taxon>Exidiaceae</taxon>
        <taxon>Exidia</taxon>
    </lineage>
</organism>
<evidence type="ECO:0000313" key="2">
    <source>
        <dbReference type="Proteomes" id="UP000077266"/>
    </source>
</evidence>
<dbReference type="PANTHER" id="PTHR45458:SF3">
    <property type="entry name" value="CHAIN DEHYDROGENASE (ATSC), PUTATIVE-RELATED"/>
    <property type="match status" value="1"/>
</dbReference>
<dbReference type="Gene3D" id="3.40.50.720">
    <property type="entry name" value="NAD(P)-binding Rossmann-like Domain"/>
    <property type="match status" value="1"/>
</dbReference>
<dbReference type="Pfam" id="PF00106">
    <property type="entry name" value="adh_short"/>
    <property type="match status" value="1"/>
</dbReference>
<sequence>MPSYVVAGASRGIGLEFVAHLAAKGNQVFALARNPDQSKGLQELKGKPGITILKADITDPVSLRAAAAQVAKATGGGLDVLINNAAYVSHKYEFLQIDEFQTDQELIDDFKLSFDTNVLGPVLTTNIFIPLLLKGNLKKVLTLSTGIADAAFVLKAEYPYSPAYCVSKTGVEMANVKYAIKYKKDGLVFLAISPGVVNTAEEAPTPEVMAKLQEMGAAFQKVAPHFKGPITPAESVNAMLAVLDRATVKDSGSFVSHLGTREWL</sequence>
<evidence type="ECO:0000313" key="1">
    <source>
        <dbReference type="EMBL" id="KZV83812.1"/>
    </source>
</evidence>
<dbReference type="InterPro" id="IPR002347">
    <property type="entry name" value="SDR_fam"/>
</dbReference>
<dbReference type="EMBL" id="KV426254">
    <property type="protein sequence ID" value="KZV83812.1"/>
    <property type="molecule type" value="Genomic_DNA"/>
</dbReference>
<dbReference type="SUPFAM" id="SSF51735">
    <property type="entry name" value="NAD(P)-binding Rossmann-fold domains"/>
    <property type="match status" value="1"/>
</dbReference>
<dbReference type="PANTHER" id="PTHR45458">
    <property type="entry name" value="SHORT-CHAIN DEHYDROGENASE/REDUCTASE SDR"/>
    <property type="match status" value="1"/>
</dbReference>
<dbReference type="OrthoDB" id="9876299at2759"/>
<dbReference type="InParanoid" id="A0A165D595"/>
<name>A0A165D595_EXIGL</name>
<dbReference type="FunCoup" id="A0A165D595">
    <property type="interactions" value="154"/>
</dbReference>
<dbReference type="InterPro" id="IPR036291">
    <property type="entry name" value="NAD(P)-bd_dom_sf"/>
</dbReference>
<proteinExistence type="predicted"/>
<dbReference type="AlphaFoldDB" id="A0A165D595"/>
<accession>A0A165D595</accession>
<protein>
    <submittedName>
        <fullName evidence="1">NAD(P)-binding protein</fullName>
    </submittedName>
</protein>
<keyword evidence="2" id="KW-1185">Reference proteome</keyword>
<dbReference type="GO" id="GO:0016616">
    <property type="term" value="F:oxidoreductase activity, acting on the CH-OH group of donors, NAD or NADP as acceptor"/>
    <property type="evidence" value="ECO:0007669"/>
    <property type="project" value="TreeGrafter"/>
</dbReference>
<dbReference type="PRINTS" id="PR00081">
    <property type="entry name" value="GDHRDH"/>
</dbReference>
<dbReference type="InterPro" id="IPR052184">
    <property type="entry name" value="SDR_enzymes"/>
</dbReference>
<dbReference type="CDD" id="cd05325">
    <property type="entry name" value="carb_red_sniffer_like_SDR_c"/>
    <property type="match status" value="1"/>
</dbReference>
<dbReference type="Proteomes" id="UP000077266">
    <property type="component" value="Unassembled WGS sequence"/>
</dbReference>
<reference evidence="1 2" key="1">
    <citation type="journal article" date="2016" name="Mol. Biol. Evol.">
        <title>Comparative Genomics of Early-Diverging Mushroom-Forming Fungi Provides Insights into the Origins of Lignocellulose Decay Capabilities.</title>
        <authorList>
            <person name="Nagy L.G."/>
            <person name="Riley R."/>
            <person name="Tritt A."/>
            <person name="Adam C."/>
            <person name="Daum C."/>
            <person name="Floudas D."/>
            <person name="Sun H."/>
            <person name="Yadav J.S."/>
            <person name="Pangilinan J."/>
            <person name="Larsson K.H."/>
            <person name="Matsuura K."/>
            <person name="Barry K."/>
            <person name="Labutti K."/>
            <person name="Kuo R."/>
            <person name="Ohm R.A."/>
            <person name="Bhattacharya S.S."/>
            <person name="Shirouzu T."/>
            <person name="Yoshinaga Y."/>
            <person name="Martin F.M."/>
            <person name="Grigoriev I.V."/>
            <person name="Hibbett D.S."/>
        </authorList>
    </citation>
    <scope>NUCLEOTIDE SEQUENCE [LARGE SCALE GENOMIC DNA]</scope>
    <source>
        <strain evidence="1 2">HHB12029</strain>
    </source>
</reference>
<gene>
    <name evidence="1" type="ORF">EXIGLDRAFT_754192</name>
</gene>